<keyword evidence="3 8" id="KW-0689">Ribosomal protein</keyword>
<dbReference type="InterPro" id="IPR013810">
    <property type="entry name" value="Ribosomal_uS5_N"/>
</dbReference>
<dbReference type="Pfam" id="PF21251">
    <property type="entry name" value="Ribosomal_uS5m_N"/>
    <property type="match status" value="1"/>
</dbReference>
<dbReference type="InterPro" id="IPR020568">
    <property type="entry name" value="Ribosomal_Su5_D2-typ_SF"/>
</dbReference>
<dbReference type="SUPFAM" id="SSF54211">
    <property type="entry name" value="Ribosomal protein S5 domain 2-like"/>
    <property type="match status" value="1"/>
</dbReference>
<dbReference type="InterPro" id="IPR000851">
    <property type="entry name" value="Ribosomal_uS5"/>
</dbReference>
<dbReference type="InterPro" id="IPR048584">
    <property type="entry name" value="Ribosomal_uS5m_N"/>
</dbReference>
<name>A0A074Z0F2_OPIVI</name>
<dbReference type="Gene3D" id="3.30.160.20">
    <property type="match status" value="1"/>
</dbReference>
<dbReference type="GO" id="GO:0003735">
    <property type="term" value="F:structural constituent of ribosome"/>
    <property type="evidence" value="ECO:0007669"/>
    <property type="project" value="UniProtKB-UniRule"/>
</dbReference>
<evidence type="ECO:0000256" key="8">
    <source>
        <dbReference type="RuleBase" id="RU003823"/>
    </source>
</evidence>
<dbReference type="PANTHER" id="PTHR48277">
    <property type="entry name" value="MITOCHONDRIAL RIBOSOMAL PROTEIN S5"/>
    <property type="match status" value="1"/>
</dbReference>
<dbReference type="GO" id="GO:0005743">
    <property type="term" value="C:mitochondrial inner membrane"/>
    <property type="evidence" value="ECO:0007669"/>
    <property type="project" value="UniProtKB-ARBA"/>
</dbReference>
<accession>A0A074Z0F2</accession>
<dbReference type="SUPFAM" id="SSF54768">
    <property type="entry name" value="dsRNA-binding domain-like"/>
    <property type="match status" value="1"/>
</dbReference>
<dbReference type="FunFam" id="3.30.160.20:FF:000022">
    <property type="entry name" value="28S ribosomal protein S5, mitochondrial"/>
    <property type="match status" value="1"/>
</dbReference>
<evidence type="ECO:0000256" key="5">
    <source>
        <dbReference type="ARBA" id="ARBA00023274"/>
    </source>
</evidence>
<comment type="subcellular location">
    <subcellularLocation>
        <location evidence="1">Mitochondrion</location>
    </subcellularLocation>
</comment>
<evidence type="ECO:0000313" key="10">
    <source>
        <dbReference type="Proteomes" id="UP000054324"/>
    </source>
</evidence>
<evidence type="ECO:0000256" key="6">
    <source>
        <dbReference type="ARBA" id="ARBA00039335"/>
    </source>
</evidence>
<dbReference type="RefSeq" id="XP_009175734.1">
    <property type="nucleotide sequence ID" value="XM_009177470.1"/>
</dbReference>
<evidence type="ECO:0000256" key="4">
    <source>
        <dbReference type="ARBA" id="ARBA00023128"/>
    </source>
</evidence>
<dbReference type="KEGG" id="ovi:T265_10950"/>
<keyword evidence="4" id="KW-0496">Mitochondrion</keyword>
<keyword evidence="10" id="KW-1185">Reference proteome</keyword>
<dbReference type="PROSITE" id="PS50881">
    <property type="entry name" value="S5_DSRBD"/>
    <property type="match status" value="1"/>
</dbReference>
<evidence type="ECO:0000313" key="9">
    <source>
        <dbReference type="EMBL" id="KER20521.1"/>
    </source>
</evidence>
<dbReference type="CTD" id="20325118"/>
<evidence type="ECO:0000256" key="1">
    <source>
        <dbReference type="ARBA" id="ARBA00004173"/>
    </source>
</evidence>
<dbReference type="PANTHER" id="PTHR48277:SF1">
    <property type="entry name" value="MITOCHONDRIAL RIBOSOMAL PROTEIN S5"/>
    <property type="match status" value="1"/>
</dbReference>
<comment type="similarity">
    <text evidence="2 8">Belongs to the universal ribosomal protein uS5 family.</text>
</comment>
<dbReference type="InterPro" id="IPR014721">
    <property type="entry name" value="Ribsml_uS5_D2-typ_fold_subgr"/>
</dbReference>
<dbReference type="Proteomes" id="UP000054324">
    <property type="component" value="Unassembled WGS sequence"/>
</dbReference>
<dbReference type="AlphaFoldDB" id="A0A074Z0F2"/>
<dbReference type="GeneID" id="20325118"/>
<dbReference type="EMBL" id="KL597048">
    <property type="protein sequence ID" value="KER20521.1"/>
    <property type="molecule type" value="Genomic_DNA"/>
</dbReference>
<evidence type="ECO:0000256" key="3">
    <source>
        <dbReference type="ARBA" id="ARBA00022980"/>
    </source>
</evidence>
<evidence type="ECO:0000256" key="2">
    <source>
        <dbReference type="ARBA" id="ARBA00008945"/>
    </source>
</evidence>
<dbReference type="Gene3D" id="3.30.230.10">
    <property type="match status" value="1"/>
</dbReference>
<dbReference type="Pfam" id="PF00333">
    <property type="entry name" value="Ribosomal_S5"/>
    <property type="match status" value="1"/>
</dbReference>
<evidence type="ECO:0000256" key="7">
    <source>
        <dbReference type="ARBA" id="ARBA00041606"/>
    </source>
</evidence>
<proteinExistence type="inferred from homology"/>
<dbReference type="STRING" id="6198.A0A074Z0F2"/>
<dbReference type="GO" id="GO:0005763">
    <property type="term" value="C:mitochondrial small ribosomal subunit"/>
    <property type="evidence" value="ECO:0007669"/>
    <property type="project" value="UniProtKB-ARBA"/>
</dbReference>
<keyword evidence="5 8" id="KW-0687">Ribonucleoprotein</keyword>
<dbReference type="Pfam" id="PF03719">
    <property type="entry name" value="Ribosomal_S5_C"/>
    <property type="match status" value="1"/>
</dbReference>
<dbReference type="GO" id="GO:0003723">
    <property type="term" value="F:RNA binding"/>
    <property type="evidence" value="ECO:0007669"/>
    <property type="project" value="InterPro"/>
</dbReference>
<sequence>MTSLQLLVRYTCNQIVAGSRRILFAPINRAVSSISSDVKRIFKPPPTVGLFPHTHPESWIPLLTVVRTSSIFTSLPADRLWEGVTGPRGSTKKRARGKRRIVRPKIDLHRGQRLGMGKGNMEWPGLNVPLVSGSQLRIIKAGEMNEAYFQRLEKVRNQSAVKKKRIKLPPLLRGWTGSRLEGQSIGPPTPEHPEFDTRVIEMKVVATMTATVGRYRRFSVLVATGNGRGLCGIGKAKAITLTAAIKRAKQRAAKSLISFELKDNRTLWHIGHVREWHSSIFAKPAAEGSGLVCHRLLRTLCQIIGIKDMYAKVEGSARNYQVLTRGFLRLLSEQQTYSDLANRVGLHVVAFSQDEDMYPRVLASPDPGCSVDPNTPALPANTVTKSDTPIDNDEPLSILAISHPERRRPRRPPVEQYESFLDDLVNVGEGPAVATEMRELVASGERDLNVLALGGRMPLIKGKKKPFFWNLPGNLKIAALQHRYRNHEEARRQREVYAALDQLNR</sequence>
<reference evidence="9 10" key="1">
    <citation type="submission" date="2013-11" db="EMBL/GenBank/DDBJ databases">
        <title>Opisthorchis viverrini - life in the bile duct.</title>
        <authorList>
            <person name="Young N.D."/>
            <person name="Nagarajan N."/>
            <person name="Lin S.J."/>
            <person name="Korhonen P.K."/>
            <person name="Jex A.R."/>
            <person name="Hall R.S."/>
            <person name="Safavi-Hemami H."/>
            <person name="Kaewkong W."/>
            <person name="Bertrand D."/>
            <person name="Gao S."/>
            <person name="Seet Q."/>
            <person name="Wongkham S."/>
            <person name="Teh B.T."/>
            <person name="Wongkham C."/>
            <person name="Intapan P.M."/>
            <person name="Maleewong W."/>
            <person name="Yang X."/>
            <person name="Hu M."/>
            <person name="Wang Z."/>
            <person name="Hofmann A."/>
            <person name="Sternberg P.W."/>
            <person name="Tan P."/>
            <person name="Wang J."/>
            <person name="Gasser R.B."/>
        </authorList>
    </citation>
    <scope>NUCLEOTIDE SEQUENCE [LARGE SCALE GENOMIC DNA]</scope>
</reference>
<dbReference type="OrthoDB" id="309483at2759"/>
<gene>
    <name evidence="9" type="ORF">T265_10950</name>
</gene>
<dbReference type="InterPro" id="IPR005324">
    <property type="entry name" value="Ribosomal_uS5_C"/>
</dbReference>
<dbReference type="FunFam" id="3.30.230.10:FF:000002">
    <property type="entry name" value="30S ribosomal protein S5"/>
    <property type="match status" value="1"/>
</dbReference>
<dbReference type="GO" id="GO:0006412">
    <property type="term" value="P:translation"/>
    <property type="evidence" value="ECO:0007669"/>
    <property type="project" value="InterPro"/>
</dbReference>
<organism evidence="9 10">
    <name type="scientific">Opisthorchis viverrini</name>
    <name type="common">Southeast Asian liver fluke</name>
    <dbReference type="NCBI Taxonomy" id="6198"/>
    <lineage>
        <taxon>Eukaryota</taxon>
        <taxon>Metazoa</taxon>
        <taxon>Spiralia</taxon>
        <taxon>Lophotrochozoa</taxon>
        <taxon>Platyhelminthes</taxon>
        <taxon>Trematoda</taxon>
        <taxon>Digenea</taxon>
        <taxon>Opisthorchiida</taxon>
        <taxon>Opisthorchiata</taxon>
        <taxon>Opisthorchiidae</taxon>
        <taxon>Opisthorchis</taxon>
    </lineage>
</organism>
<protein>
    <recommendedName>
        <fullName evidence="6">Small ribosomal subunit protein uS5m</fullName>
    </recommendedName>
    <alternativeName>
        <fullName evidence="7">28S ribosomal protein S5, mitochondrial</fullName>
    </alternativeName>
</protein>